<evidence type="ECO:0000313" key="2">
    <source>
        <dbReference type="Proteomes" id="UP001420932"/>
    </source>
</evidence>
<comment type="caution">
    <text evidence="1">The sequence shown here is derived from an EMBL/GenBank/DDBJ whole genome shotgun (WGS) entry which is preliminary data.</text>
</comment>
<accession>A0AAP0EKE8</accession>
<gene>
    <name evidence="1" type="ORF">Syun_028248</name>
</gene>
<dbReference type="EMBL" id="JBBNAF010000012">
    <property type="protein sequence ID" value="KAK9093337.1"/>
    <property type="molecule type" value="Genomic_DNA"/>
</dbReference>
<name>A0AAP0EKE8_9MAGN</name>
<keyword evidence="2" id="KW-1185">Reference proteome</keyword>
<proteinExistence type="predicted"/>
<protein>
    <submittedName>
        <fullName evidence="1">Uncharacterized protein</fullName>
    </submittedName>
</protein>
<sequence length="96" mass="10917">MRLRAMKLSRGRDGDVGIVVSTGDKGMVDAEMYSTTNDVETGLSYKGRLLNIPKSDFHSPITLEDGDIVTKRDEKGPFVTIFQRLQRLMDKQWRIL</sequence>
<organism evidence="1 2">
    <name type="scientific">Stephania yunnanensis</name>
    <dbReference type="NCBI Taxonomy" id="152371"/>
    <lineage>
        <taxon>Eukaryota</taxon>
        <taxon>Viridiplantae</taxon>
        <taxon>Streptophyta</taxon>
        <taxon>Embryophyta</taxon>
        <taxon>Tracheophyta</taxon>
        <taxon>Spermatophyta</taxon>
        <taxon>Magnoliopsida</taxon>
        <taxon>Ranunculales</taxon>
        <taxon>Menispermaceae</taxon>
        <taxon>Menispermoideae</taxon>
        <taxon>Cissampelideae</taxon>
        <taxon>Stephania</taxon>
    </lineage>
</organism>
<reference evidence="1 2" key="1">
    <citation type="submission" date="2024-01" db="EMBL/GenBank/DDBJ databases">
        <title>Genome assemblies of Stephania.</title>
        <authorList>
            <person name="Yang L."/>
        </authorList>
    </citation>
    <scope>NUCLEOTIDE SEQUENCE [LARGE SCALE GENOMIC DNA]</scope>
    <source>
        <strain evidence="1">YNDBR</strain>
        <tissue evidence="1">Leaf</tissue>
    </source>
</reference>
<dbReference type="Proteomes" id="UP001420932">
    <property type="component" value="Unassembled WGS sequence"/>
</dbReference>
<evidence type="ECO:0000313" key="1">
    <source>
        <dbReference type="EMBL" id="KAK9093337.1"/>
    </source>
</evidence>
<dbReference type="AlphaFoldDB" id="A0AAP0EKE8"/>